<proteinExistence type="predicted"/>
<evidence type="ECO:0000256" key="1">
    <source>
        <dbReference type="ARBA" id="ARBA00001946"/>
    </source>
</evidence>
<name>A0A1U8A180_NELNU</name>
<dbReference type="Gene3D" id="1.50.10.160">
    <property type="match status" value="1"/>
</dbReference>
<dbReference type="Proteomes" id="UP000189703">
    <property type="component" value="Unplaced"/>
</dbReference>
<dbReference type="Pfam" id="PF03936">
    <property type="entry name" value="Terpene_synth_C"/>
    <property type="match status" value="1"/>
</dbReference>
<dbReference type="OrthoDB" id="2343925at2759"/>
<accession>A0A1U8A180</accession>
<dbReference type="SFLD" id="SFLDG01019">
    <property type="entry name" value="Terpene_Cyclase_Like_1_C_Termi"/>
    <property type="match status" value="1"/>
</dbReference>
<dbReference type="PANTHER" id="PTHR31739:SF3">
    <property type="entry name" value="ENT-KAUR-16-ENE SYNTHASE, CHLOROPLASTIC"/>
    <property type="match status" value="1"/>
</dbReference>
<dbReference type="Gene3D" id="1.50.10.130">
    <property type="entry name" value="Terpene synthase, N-terminal domain"/>
    <property type="match status" value="1"/>
</dbReference>
<keyword evidence="4" id="KW-0456">Lyase</keyword>
<dbReference type="OMA" id="DEYMTNG"/>
<dbReference type="GeneID" id="104599747"/>
<dbReference type="FunFam" id="1.50.10.160:FF:000002">
    <property type="entry name" value="cis-abienol synthase, chloroplastic"/>
    <property type="match status" value="1"/>
</dbReference>
<dbReference type="SUPFAM" id="SSF48576">
    <property type="entry name" value="Terpenoid synthases"/>
    <property type="match status" value="1"/>
</dbReference>
<dbReference type="RefSeq" id="XP_010260722.1">
    <property type="nucleotide sequence ID" value="XM_010262420.2"/>
</dbReference>
<dbReference type="KEGG" id="nnu:104599747"/>
<dbReference type="Gene3D" id="1.10.600.10">
    <property type="entry name" value="Farnesyl Diphosphate Synthase"/>
    <property type="match status" value="1"/>
</dbReference>
<dbReference type="InterPro" id="IPR034741">
    <property type="entry name" value="Terpene_cyclase-like_1_C"/>
</dbReference>
<comment type="cofactor">
    <cofactor evidence="1">
        <name>Mg(2+)</name>
        <dbReference type="ChEBI" id="CHEBI:18420"/>
    </cofactor>
</comment>
<dbReference type="STRING" id="4432.A0A1U8A180"/>
<reference evidence="6" key="1">
    <citation type="submission" date="2025-08" db="UniProtKB">
        <authorList>
            <consortium name="RefSeq"/>
        </authorList>
    </citation>
    <scope>IDENTIFICATION</scope>
</reference>
<protein>
    <submittedName>
        <fullName evidence="6">Ent-kaur-16-ene synthase, chloroplastic isoform X1</fullName>
    </submittedName>
</protein>
<dbReference type="GO" id="GO:0000287">
    <property type="term" value="F:magnesium ion binding"/>
    <property type="evidence" value="ECO:0000318"/>
    <property type="project" value="GO_Central"/>
</dbReference>
<dbReference type="InterPro" id="IPR044814">
    <property type="entry name" value="Terpene_cyclase_plant_C1"/>
</dbReference>
<dbReference type="Pfam" id="PF01397">
    <property type="entry name" value="Terpene_synth"/>
    <property type="match status" value="1"/>
</dbReference>
<dbReference type="eggNOG" id="ENOG502QVGX">
    <property type="taxonomic scope" value="Eukaryota"/>
</dbReference>
<dbReference type="SMR" id="A0A1U8A180"/>
<keyword evidence="2" id="KW-0479">Metal-binding</keyword>
<dbReference type="AlphaFoldDB" id="A0A1U8A180"/>
<keyword evidence="5" id="KW-1185">Reference proteome</keyword>
<organism evidence="5 6">
    <name type="scientific">Nelumbo nucifera</name>
    <name type="common">Sacred lotus</name>
    <dbReference type="NCBI Taxonomy" id="4432"/>
    <lineage>
        <taxon>Eukaryota</taxon>
        <taxon>Viridiplantae</taxon>
        <taxon>Streptophyta</taxon>
        <taxon>Embryophyta</taxon>
        <taxon>Tracheophyta</taxon>
        <taxon>Spermatophyta</taxon>
        <taxon>Magnoliopsida</taxon>
        <taxon>Proteales</taxon>
        <taxon>Nelumbonaceae</taxon>
        <taxon>Nelumbo</taxon>
    </lineage>
</organism>
<dbReference type="SFLD" id="SFLDS00005">
    <property type="entry name" value="Isoprenoid_Synthase_Type_I"/>
    <property type="match status" value="1"/>
</dbReference>
<dbReference type="InterPro" id="IPR008930">
    <property type="entry name" value="Terpenoid_cyclase/PrenylTrfase"/>
</dbReference>
<dbReference type="InterPro" id="IPR001906">
    <property type="entry name" value="Terpene_synth_N"/>
</dbReference>
<dbReference type="InterPro" id="IPR008949">
    <property type="entry name" value="Isoprenoid_synthase_dom_sf"/>
</dbReference>
<evidence type="ECO:0000313" key="5">
    <source>
        <dbReference type="Proteomes" id="UP000189703"/>
    </source>
</evidence>
<dbReference type="PANTHER" id="PTHR31739">
    <property type="entry name" value="ENT-COPALYL DIPHOSPHATE SYNTHASE, CHLOROPLASTIC"/>
    <property type="match status" value="1"/>
</dbReference>
<keyword evidence="3" id="KW-0460">Magnesium</keyword>
<dbReference type="CDD" id="cd00684">
    <property type="entry name" value="Terpene_cyclase_plant_C1"/>
    <property type="match status" value="1"/>
</dbReference>
<dbReference type="SUPFAM" id="SSF48239">
    <property type="entry name" value="Terpenoid cyclases/Protein prenyltransferases"/>
    <property type="match status" value="2"/>
</dbReference>
<evidence type="ECO:0000256" key="2">
    <source>
        <dbReference type="ARBA" id="ARBA00022723"/>
    </source>
</evidence>
<dbReference type="SFLD" id="SFLDG01014">
    <property type="entry name" value="Terpene_Cyclase_Like_1_N-term"/>
    <property type="match status" value="1"/>
</dbReference>
<evidence type="ECO:0000256" key="4">
    <source>
        <dbReference type="ARBA" id="ARBA00023239"/>
    </source>
</evidence>
<dbReference type="GO" id="GO:0016102">
    <property type="term" value="P:diterpenoid biosynthetic process"/>
    <property type="evidence" value="ECO:0000318"/>
    <property type="project" value="GO_Central"/>
</dbReference>
<dbReference type="InterPro" id="IPR036965">
    <property type="entry name" value="Terpene_synth_N_sf"/>
</dbReference>
<evidence type="ECO:0000313" key="6">
    <source>
        <dbReference type="RefSeq" id="XP_010260722.1"/>
    </source>
</evidence>
<dbReference type="InterPro" id="IPR005630">
    <property type="entry name" value="Terpene_synthase_metal-bd"/>
</dbReference>
<dbReference type="FunCoup" id="A0A1U8A180">
    <property type="interactions" value="340"/>
</dbReference>
<dbReference type="GO" id="GO:0010333">
    <property type="term" value="F:terpene synthase activity"/>
    <property type="evidence" value="ECO:0000318"/>
    <property type="project" value="GO_Central"/>
</dbReference>
<dbReference type="FunFam" id="1.10.600.10:FF:000005">
    <property type="entry name" value="Ent-kaur-16-ene synthase, chloroplastic"/>
    <property type="match status" value="1"/>
</dbReference>
<dbReference type="InterPro" id="IPR050148">
    <property type="entry name" value="Terpene_synthase-like"/>
</dbReference>
<evidence type="ECO:0000256" key="3">
    <source>
        <dbReference type="ARBA" id="ARBA00022842"/>
    </source>
</evidence>
<gene>
    <name evidence="6" type="primary">LOC104599747</name>
</gene>
<dbReference type="FunFam" id="1.50.10.130:FF:000002">
    <property type="entry name" value="Ent-copalyl diphosphate synthase, chloroplastic"/>
    <property type="match status" value="1"/>
</dbReference>
<sequence length="812" mass="93441">MSLIYPNNLLLKKPQRWQNSTLSVPDIYGTKTGGRASNATMCSHQPKERIRELFTKIELSVSAYDTAWVAMVPSPNSPQSPYFPECVNWLLENQLPDGSWCLPHSHPLLIKDALSSTLACVLALKRWNIGTNHIEKGIHFIVSNFPSSTDEKQHAPIGFDITFPGMIEYAREMGLVLPLSSTIADALFRKRNLEFRRTSESNSEGKKAYLAYIAEGLQNLQDWKEVMKYQRKNGSLFNSPSTTAAAFTHLQDANCLGYLRTVLKEFGGAVPTTYPLDIHAQLCMIDSLIGLGIDRHFRNEIKNVLDETYRCWLQKDERIFLDLDVCAMAFRILRTNGYNIAADALPQFVEEKHFLDSLGGHLNDIHVVLELYKASQFMIFPNEPVLEKHQFWLSWYLKQEISKCLENRDGVSRYITQEVDYALKFPHYANLERLENRRNMEHYNLNHPRILKTSYRCLNIHNIEFLELAIEDFNNCQEIYHKELKELERWVNDNKLDQLKFARQKLTYCYFSAAATLFSPELSDARISWAKNSLLTTVVDDFFDIGGSKEELENLIKLVEKWDENFAIGRCSEQVEIVFSAIHSTVNEIGDKAFKCQRRCVTNHLVEIWLNLLNSMMREADWLRNKSVPTMDEYMENGYVSFALGPIVLPALYLVGDTLSEEAVRSPEYHNLYKLMSTCGRLLNDIQGFEREGKQGKLNGVSLQMIHGSGVVKEEQVIREMRSLIENTRKELLGLVLQTNGSLVPRACKDLFWKMSKVLHLFYSKNDGFTSPHDMMRYVNEVIYEPFDPLRLEKMKISEVAAEECTGLLSSM</sequence>